<proteinExistence type="predicted"/>
<protein>
    <submittedName>
        <fullName evidence="2">Uncharacterized protein</fullName>
    </submittedName>
</protein>
<reference evidence="2 3" key="1">
    <citation type="submission" date="2019-03" db="EMBL/GenBank/DDBJ databases">
        <title>Single cell metagenomics reveals metabolic interactions within the superorganism composed of flagellate Streblomastix strix and complex community of Bacteroidetes bacteria on its surface.</title>
        <authorList>
            <person name="Treitli S.C."/>
            <person name="Kolisko M."/>
            <person name="Husnik F."/>
            <person name="Keeling P."/>
            <person name="Hampl V."/>
        </authorList>
    </citation>
    <scope>NUCLEOTIDE SEQUENCE [LARGE SCALE GENOMIC DNA]</scope>
    <source>
        <strain evidence="2">ST1C</strain>
    </source>
</reference>
<sequence>MERSSLAKFIMRDENGGGGSEACRAMSGEESSDDRSESVSLTKQDESCKGDKHASAEKLFRRMAGIVGLDAEAVNNVIESETGRNIEQRTNMEAEEGRKGSTGREEEIKNPHGNSTQFVL</sequence>
<accession>A0A5J4WGT1</accession>
<name>A0A5J4WGT1_9EUKA</name>
<gene>
    <name evidence="2" type="ORF">EZS28_010961</name>
</gene>
<evidence type="ECO:0000313" key="2">
    <source>
        <dbReference type="EMBL" id="KAA6393509.1"/>
    </source>
</evidence>
<organism evidence="2 3">
    <name type="scientific">Streblomastix strix</name>
    <dbReference type="NCBI Taxonomy" id="222440"/>
    <lineage>
        <taxon>Eukaryota</taxon>
        <taxon>Metamonada</taxon>
        <taxon>Preaxostyla</taxon>
        <taxon>Oxymonadida</taxon>
        <taxon>Streblomastigidae</taxon>
        <taxon>Streblomastix</taxon>
    </lineage>
</organism>
<feature type="compositionally biased region" description="Basic and acidic residues" evidence="1">
    <location>
        <begin position="81"/>
        <end position="110"/>
    </location>
</feature>
<feature type="compositionally biased region" description="Basic and acidic residues" evidence="1">
    <location>
        <begin position="1"/>
        <end position="15"/>
    </location>
</feature>
<evidence type="ECO:0000313" key="3">
    <source>
        <dbReference type="Proteomes" id="UP000324800"/>
    </source>
</evidence>
<feature type="region of interest" description="Disordered" evidence="1">
    <location>
        <begin position="77"/>
        <end position="120"/>
    </location>
</feature>
<dbReference type="AlphaFoldDB" id="A0A5J4WGT1"/>
<feature type="compositionally biased region" description="Basic and acidic residues" evidence="1">
    <location>
        <begin position="33"/>
        <end position="54"/>
    </location>
</feature>
<comment type="caution">
    <text evidence="2">The sequence shown here is derived from an EMBL/GenBank/DDBJ whole genome shotgun (WGS) entry which is preliminary data.</text>
</comment>
<evidence type="ECO:0000256" key="1">
    <source>
        <dbReference type="SAM" id="MobiDB-lite"/>
    </source>
</evidence>
<dbReference type="Proteomes" id="UP000324800">
    <property type="component" value="Unassembled WGS sequence"/>
</dbReference>
<dbReference type="EMBL" id="SNRW01002209">
    <property type="protein sequence ID" value="KAA6393509.1"/>
    <property type="molecule type" value="Genomic_DNA"/>
</dbReference>
<feature type="region of interest" description="Disordered" evidence="1">
    <location>
        <begin position="1"/>
        <end position="54"/>
    </location>
</feature>